<proteinExistence type="predicted"/>
<reference evidence="2" key="2">
    <citation type="submission" date="2014-09" db="EMBL/GenBank/DDBJ databases">
        <title>Criblamydia sequanensis harbors a mega-plasmid encoding arsenite resistance.</title>
        <authorList>
            <person name="Bertelli C."/>
            <person name="Goesmann A."/>
            <person name="Greub G."/>
        </authorList>
    </citation>
    <scope>NUCLEOTIDE SEQUENCE [LARGE SCALE GENOMIC DNA]</scope>
    <source>
        <strain evidence="2">CRIB-18</strain>
    </source>
</reference>
<evidence type="ECO:0000256" key="1">
    <source>
        <dbReference type="SAM" id="MobiDB-lite"/>
    </source>
</evidence>
<feature type="region of interest" description="Disordered" evidence="1">
    <location>
        <begin position="57"/>
        <end position="77"/>
    </location>
</feature>
<organism evidence="2 3">
    <name type="scientific">Candidatus Criblamydia sequanensis CRIB-18</name>
    <dbReference type="NCBI Taxonomy" id="1437425"/>
    <lineage>
        <taxon>Bacteria</taxon>
        <taxon>Pseudomonadati</taxon>
        <taxon>Chlamydiota</taxon>
        <taxon>Chlamydiia</taxon>
        <taxon>Parachlamydiales</taxon>
        <taxon>Candidatus Criblamydiaceae</taxon>
        <taxon>Candidatus Criblamydia</taxon>
    </lineage>
</organism>
<sequence>MPHRKEYKKLVEELQRYVLDQYQPHEIRLVDEASYAFFAEEKAPKAVEKAVIPSFKESPLAQSPSHPKPRPAEIKPLKLPEKGAEPIKSVSPKREEKITVEIPSTPFRKNSEEVVKDFSFGEIEKTLKKIAPNLQILNEPLLSEIPVAPEKPKEKSIILLYSENKEEAFLTRLCQAIKTQLHAGCIIRHFKTFQDKDSCQSFFSENSFLFFLGNPAEIETLPFLNEFFRRTQKNSLCYLGGAPFIPLEKEQDYESEPAKKRELWKQIKLLLAGSHKL</sequence>
<dbReference type="STRING" id="1437425.CSEC_0590"/>
<evidence type="ECO:0000313" key="2">
    <source>
        <dbReference type="EMBL" id="CDR33423.1"/>
    </source>
</evidence>
<keyword evidence="3" id="KW-1185">Reference proteome</keyword>
<gene>
    <name evidence="2" type="ORF">CSEC_0590</name>
</gene>
<dbReference type="Proteomes" id="UP000031552">
    <property type="component" value="Unassembled WGS sequence"/>
</dbReference>
<accession>A0A090D1A6</accession>
<dbReference type="EMBL" id="CCEJ010000003">
    <property type="protein sequence ID" value="CDR33423.1"/>
    <property type="molecule type" value="Genomic_DNA"/>
</dbReference>
<dbReference type="AlphaFoldDB" id="A0A090D1A6"/>
<name>A0A090D1A6_9BACT</name>
<evidence type="ECO:0000313" key="3">
    <source>
        <dbReference type="Proteomes" id="UP000031552"/>
    </source>
</evidence>
<reference evidence="2" key="1">
    <citation type="submission" date="2013-12" db="EMBL/GenBank/DDBJ databases">
        <authorList>
            <person name="Linke B."/>
        </authorList>
    </citation>
    <scope>NUCLEOTIDE SEQUENCE [LARGE SCALE GENOMIC DNA]</scope>
    <source>
        <strain evidence="2">CRIB-18</strain>
    </source>
</reference>
<dbReference type="RefSeq" id="WP_041016915.1">
    <property type="nucleotide sequence ID" value="NZ_CCEJ010000003.1"/>
</dbReference>
<protein>
    <submittedName>
        <fullName evidence="2">Uncharacterized protein</fullName>
    </submittedName>
</protein>
<comment type="caution">
    <text evidence="2">The sequence shown here is derived from an EMBL/GenBank/DDBJ whole genome shotgun (WGS) entry which is preliminary data.</text>
</comment>